<dbReference type="Proteomes" id="UP000554837">
    <property type="component" value="Unassembled WGS sequence"/>
</dbReference>
<keyword evidence="5" id="KW-1185">Reference proteome</keyword>
<dbReference type="RefSeq" id="WP_138858040.1">
    <property type="nucleotide sequence ID" value="NZ_CP040709.1"/>
</dbReference>
<dbReference type="EC" id="2.7.7.-" evidence="4"/>
<dbReference type="InterPro" id="IPR029044">
    <property type="entry name" value="Nucleotide-diphossugar_trans"/>
</dbReference>
<evidence type="ECO:0000313" key="4">
    <source>
        <dbReference type="EMBL" id="MBB5202870.1"/>
    </source>
</evidence>
<protein>
    <submittedName>
        <fullName evidence="4">MurNAc alpha-1-phosphate uridylyltransferase</fullName>
        <ecNumber evidence="4">2.7.7.-</ecNumber>
    </submittedName>
</protein>
<dbReference type="CDD" id="cd06422">
    <property type="entry name" value="NTP_transferase_like_1"/>
    <property type="match status" value="1"/>
</dbReference>
<dbReference type="InterPro" id="IPR050065">
    <property type="entry name" value="GlmU-like"/>
</dbReference>
<dbReference type="Pfam" id="PF00483">
    <property type="entry name" value="NTP_transferase"/>
    <property type="match status" value="1"/>
</dbReference>
<dbReference type="PANTHER" id="PTHR43584:SF8">
    <property type="entry name" value="N-ACETYLMURAMATE ALPHA-1-PHOSPHATE URIDYLYLTRANSFERASE"/>
    <property type="match status" value="1"/>
</dbReference>
<evidence type="ECO:0000256" key="1">
    <source>
        <dbReference type="ARBA" id="ARBA00022679"/>
    </source>
</evidence>
<sequence>MLIPHALIACAGRGERMRPLSDHTPKPLLVVRGKPLVVWHLEALARAGVRQVVINTAWLEEQFPAQLGDGSRWGLQIHYAFEGRDFGSALETAGGIKNALPWLAQTAEQPFWFVSGDVFVPDFDFPAAAVQAFAARPALQAHLWLTENAAHHPQGDFGIDAEGLARSRQQGFDGPCLTWASLGLMRPSLVDAVTPGQKQALRPCLEAAIAAERMTAERLRGRWVDVGSPERLEQLNQTQD</sequence>
<gene>
    <name evidence="4" type="ORF">HNQ51_000163</name>
</gene>
<organism evidence="4 5">
    <name type="scientific">Inhella inkyongensis</name>
    <dbReference type="NCBI Taxonomy" id="392593"/>
    <lineage>
        <taxon>Bacteria</taxon>
        <taxon>Pseudomonadati</taxon>
        <taxon>Pseudomonadota</taxon>
        <taxon>Betaproteobacteria</taxon>
        <taxon>Burkholderiales</taxon>
        <taxon>Sphaerotilaceae</taxon>
        <taxon>Inhella</taxon>
    </lineage>
</organism>
<keyword evidence="2 4" id="KW-0548">Nucleotidyltransferase</keyword>
<dbReference type="InterPro" id="IPR005835">
    <property type="entry name" value="NTP_transferase_dom"/>
</dbReference>
<evidence type="ECO:0000256" key="2">
    <source>
        <dbReference type="ARBA" id="ARBA00022695"/>
    </source>
</evidence>
<dbReference type="EMBL" id="JACHHO010000001">
    <property type="protein sequence ID" value="MBB5202870.1"/>
    <property type="molecule type" value="Genomic_DNA"/>
</dbReference>
<evidence type="ECO:0000313" key="5">
    <source>
        <dbReference type="Proteomes" id="UP000554837"/>
    </source>
</evidence>
<feature type="domain" description="Nucleotidyl transferase" evidence="3">
    <location>
        <begin position="6"/>
        <end position="142"/>
    </location>
</feature>
<keyword evidence="1 4" id="KW-0808">Transferase</keyword>
<dbReference type="AlphaFoldDB" id="A0A840S2Q4"/>
<dbReference type="OrthoDB" id="9788272at2"/>
<dbReference type="Gene3D" id="3.90.550.10">
    <property type="entry name" value="Spore Coat Polysaccharide Biosynthesis Protein SpsA, Chain A"/>
    <property type="match status" value="1"/>
</dbReference>
<dbReference type="GO" id="GO:0016779">
    <property type="term" value="F:nucleotidyltransferase activity"/>
    <property type="evidence" value="ECO:0007669"/>
    <property type="project" value="UniProtKB-KW"/>
</dbReference>
<comment type="caution">
    <text evidence="4">The sequence shown here is derived from an EMBL/GenBank/DDBJ whole genome shotgun (WGS) entry which is preliminary data.</text>
</comment>
<evidence type="ECO:0000259" key="3">
    <source>
        <dbReference type="Pfam" id="PF00483"/>
    </source>
</evidence>
<dbReference type="PANTHER" id="PTHR43584">
    <property type="entry name" value="NUCLEOTIDYL TRANSFERASE"/>
    <property type="match status" value="1"/>
</dbReference>
<accession>A0A840S2Q4</accession>
<proteinExistence type="predicted"/>
<reference evidence="4 5" key="1">
    <citation type="submission" date="2020-08" db="EMBL/GenBank/DDBJ databases">
        <title>Genomic Encyclopedia of Type Strains, Phase IV (KMG-IV): sequencing the most valuable type-strain genomes for metagenomic binning, comparative biology and taxonomic classification.</title>
        <authorList>
            <person name="Goeker M."/>
        </authorList>
    </citation>
    <scope>NUCLEOTIDE SEQUENCE [LARGE SCALE GENOMIC DNA]</scope>
    <source>
        <strain evidence="4 5">DSM 23958</strain>
    </source>
</reference>
<name>A0A840S2Q4_9BURK</name>
<dbReference type="SUPFAM" id="SSF53448">
    <property type="entry name" value="Nucleotide-diphospho-sugar transferases"/>
    <property type="match status" value="1"/>
</dbReference>